<accession>A0A077WLM1</accession>
<proteinExistence type="predicted"/>
<dbReference type="AlphaFoldDB" id="A0A077WLM1"/>
<reference evidence="3" key="1">
    <citation type="journal article" date="2014" name="Genome Announc.">
        <title>De novo whole-genome sequence and genome annotation of Lichtheimia ramosa.</title>
        <authorList>
            <person name="Linde J."/>
            <person name="Schwartze V."/>
            <person name="Binder U."/>
            <person name="Lass-Florl C."/>
            <person name="Voigt K."/>
            <person name="Horn F."/>
        </authorList>
    </citation>
    <scope>NUCLEOTIDE SEQUENCE</scope>
    <source>
        <strain evidence="3">JMRC FSU:6197</strain>
    </source>
</reference>
<dbReference type="EMBL" id="LK023326">
    <property type="protein sequence ID" value="CDS08591.1"/>
    <property type="molecule type" value="Genomic_DNA"/>
</dbReference>
<keyword evidence="1" id="KW-0175">Coiled coil</keyword>
<evidence type="ECO:0000313" key="3">
    <source>
        <dbReference type="EMBL" id="CDS08591.1"/>
    </source>
</evidence>
<evidence type="ECO:0000256" key="2">
    <source>
        <dbReference type="SAM" id="MobiDB-lite"/>
    </source>
</evidence>
<organism evidence="3">
    <name type="scientific">Lichtheimia ramosa</name>
    <dbReference type="NCBI Taxonomy" id="688394"/>
    <lineage>
        <taxon>Eukaryota</taxon>
        <taxon>Fungi</taxon>
        <taxon>Fungi incertae sedis</taxon>
        <taxon>Mucoromycota</taxon>
        <taxon>Mucoromycotina</taxon>
        <taxon>Mucoromycetes</taxon>
        <taxon>Mucorales</taxon>
        <taxon>Lichtheimiaceae</taxon>
        <taxon>Lichtheimia</taxon>
    </lineage>
</organism>
<name>A0A077WLM1_9FUNG</name>
<sequence length="184" mass="21296">MTVTDLVHYVRWSELDHKNAKSYRLLPRDLPSSDRISSSQASYAKENFAVYRLETKLPNLYSGKPTKRQVILDAADHIETQQNTILELNRKLAAREDQVRKMASIVVRNVEDKKKLDDELKRAYTRLDGVKNALVTHKDDKDFDKLYKSIESIMMCGKDTTKDDKKDAKENDEENDNKSDSSQE</sequence>
<protein>
    <submittedName>
        <fullName evidence="3">Uncharacterized protein</fullName>
    </submittedName>
</protein>
<evidence type="ECO:0000256" key="1">
    <source>
        <dbReference type="SAM" id="Coils"/>
    </source>
</evidence>
<dbReference type="OrthoDB" id="2280447at2759"/>
<feature type="compositionally biased region" description="Basic and acidic residues" evidence="2">
    <location>
        <begin position="159"/>
        <end position="169"/>
    </location>
</feature>
<gene>
    <name evidence="3" type="ORF">LRAMOSA09952</name>
</gene>
<feature type="region of interest" description="Disordered" evidence="2">
    <location>
        <begin position="158"/>
        <end position="184"/>
    </location>
</feature>
<feature type="coiled-coil region" evidence="1">
    <location>
        <begin position="78"/>
        <end position="133"/>
    </location>
</feature>